<evidence type="ECO:0000256" key="2">
    <source>
        <dbReference type="ARBA" id="ARBA00022679"/>
    </source>
</evidence>
<dbReference type="EMBL" id="KN840489">
    <property type="protein sequence ID" value="KIP07881.1"/>
    <property type="molecule type" value="Genomic_DNA"/>
</dbReference>
<keyword evidence="6" id="KW-1185">Reference proteome</keyword>
<dbReference type="Gene3D" id="3.40.50.150">
    <property type="entry name" value="Vaccinia Virus protein VP39"/>
    <property type="match status" value="1"/>
</dbReference>
<gene>
    <name evidence="5" type="ORF">PHLGIDRAFT_29844</name>
</gene>
<accession>A0A0C3RZN2</accession>
<proteinExistence type="predicted"/>
<reference evidence="5 6" key="1">
    <citation type="journal article" date="2014" name="PLoS Genet.">
        <title>Analysis of the Phlebiopsis gigantea genome, transcriptome and secretome provides insight into its pioneer colonization strategies of wood.</title>
        <authorList>
            <person name="Hori C."/>
            <person name="Ishida T."/>
            <person name="Igarashi K."/>
            <person name="Samejima M."/>
            <person name="Suzuki H."/>
            <person name="Master E."/>
            <person name="Ferreira P."/>
            <person name="Ruiz-Duenas F.J."/>
            <person name="Held B."/>
            <person name="Canessa P."/>
            <person name="Larrondo L.F."/>
            <person name="Schmoll M."/>
            <person name="Druzhinina I.S."/>
            <person name="Kubicek C.P."/>
            <person name="Gaskell J.A."/>
            <person name="Kersten P."/>
            <person name="St John F."/>
            <person name="Glasner J."/>
            <person name="Sabat G."/>
            <person name="Splinter BonDurant S."/>
            <person name="Syed K."/>
            <person name="Yadav J."/>
            <person name="Mgbeahuruike A.C."/>
            <person name="Kovalchuk A."/>
            <person name="Asiegbu F.O."/>
            <person name="Lackner G."/>
            <person name="Hoffmeister D."/>
            <person name="Rencoret J."/>
            <person name="Gutierrez A."/>
            <person name="Sun H."/>
            <person name="Lindquist E."/>
            <person name="Barry K."/>
            <person name="Riley R."/>
            <person name="Grigoriev I.V."/>
            <person name="Henrissat B."/>
            <person name="Kues U."/>
            <person name="Berka R.M."/>
            <person name="Martinez A.T."/>
            <person name="Covert S.F."/>
            <person name="Blanchette R.A."/>
            <person name="Cullen D."/>
        </authorList>
    </citation>
    <scope>NUCLEOTIDE SEQUENCE [LARGE SCALE GENOMIC DNA]</scope>
    <source>
        <strain evidence="5 6">11061_1 CR5-6</strain>
    </source>
</reference>
<dbReference type="HOGENOM" id="CLU_058846_1_0_1"/>
<dbReference type="InterPro" id="IPR041698">
    <property type="entry name" value="Methyltransf_25"/>
</dbReference>
<organism evidence="5 6">
    <name type="scientific">Phlebiopsis gigantea (strain 11061_1 CR5-6)</name>
    <name type="common">White-rot fungus</name>
    <name type="synonym">Peniophora gigantea</name>
    <dbReference type="NCBI Taxonomy" id="745531"/>
    <lineage>
        <taxon>Eukaryota</taxon>
        <taxon>Fungi</taxon>
        <taxon>Dikarya</taxon>
        <taxon>Basidiomycota</taxon>
        <taxon>Agaricomycotina</taxon>
        <taxon>Agaricomycetes</taxon>
        <taxon>Polyporales</taxon>
        <taxon>Phanerochaetaceae</taxon>
        <taxon>Phlebiopsis</taxon>
    </lineage>
</organism>
<dbReference type="PANTHER" id="PTHR43464">
    <property type="entry name" value="METHYLTRANSFERASE"/>
    <property type="match status" value="1"/>
</dbReference>
<dbReference type="OrthoDB" id="8300214at2759"/>
<evidence type="ECO:0000256" key="1">
    <source>
        <dbReference type="ARBA" id="ARBA00022603"/>
    </source>
</evidence>
<dbReference type="GO" id="GO:0032259">
    <property type="term" value="P:methylation"/>
    <property type="evidence" value="ECO:0007669"/>
    <property type="project" value="UniProtKB-KW"/>
</dbReference>
<dbReference type="GO" id="GO:0005739">
    <property type="term" value="C:mitochondrion"/>
    <property type="evidence" value="ECO:0007669"/>
    <property type="project" value="TreeGrafter"/>
</dbReference>
<dbReference type="Proteomes" id="UP000053257">
    <property type="component" value="Unassembled WGS sequence"/>
</dbReference>
<dbReference type="InterPro" id="IPR029063">
    <property type="entry name" value="SAM-dependent_MTases_sf"/>
</dbReference>
<dbReference type="Pfam" id="PF13649">
    <property type="entry name" value="Methyltransf_25"/>
    <property type="match status" value="1"/>
</dbReference>
<dbReference type="GO" id="GO:0010420">
    <property type="term" value="F:polyprenyldihydroxybenzoate methyltransferase activity"/>
    <property type="evidence" value="ECO:0007669"/>
    <property type="project" value="TreeGrafter"/>
</dbReference>
<evidence type="ECO:0000259" key="4">
    <source>
        <dbReference type="Pfam" id="PF13649"/>
    </source>
</evidence>
<name>A0A0C3RZN2_PHLG1</name>
<dbReference type="STRING" id="745531.A0A0C3RZN2"/>
<feature type="domain" description="Methyltransferase" evidence="4">
    <location>
        <begin position="46"/>
        <end position="145"/>
    </location>
</feature>
<keyword evidence="3" id="KW-0949">S-adenosyl-L-methionine</keyword>
<dbReference type="CDD" id="cd02440">
    <property type="entry name" value="AdoMet_MTases"/>
    <property type="match status" value="1"/>
</dbReference>
<dbReference type="PANTHER" id="PTHR43464:SF19">
    <property type="entry name" value="UBIQUINONE BIOSYNTHESIS O-METHYLTRANSFERASE, MITOCHONDRIAL"/>
    <property type="match status" value="1"/>
</dbReference>
<dbReference type="SUPFAM" id="SSF53335">
    <property type="entry name" value="S-adenosyl-L-methionine-dependent methyltransferases"/>
    <property type="match status" value="1"/>
</dbReference>
<sequence>MSILSASSIASLCLHETKWFHIQLHQTEHRIDLISKWAVDLHGAKVLELGCGQGDCTAVLAEAVGSEGHVTAVDPASLDYGSPYTLGQAQSHLSSGRLGSRITWKQASPLTFLEESTETYDVAVLAHCLWYFSSPEVIAQTLRLLAARAKKVCIAEWSLSTSTPGAQAHLLAVLTQASLECRKTETTSNVRTVVAPVRIKELAASAGLVLDHEGLVTPGEGVRDGGWEAGTVVSKAFEAEVQESVKDERERSVVLALRDATVTSVAKLGGAKNVMPMDVWAGVLSVAGATSS</sequence>
<evidence type="ECO:0000256" key="3">
    <source>
        <dbReference type="ARBA" id="ARBA00022691"/>
    </source>
</evidence>
<keyword evidence="2" id="KW-0808">Transferase</keyword>
<dbReference type="AlphaFoldDB" id="A0A0C3RZN2"/>
<evidence type="ECO:0000313" key="5">
    <source>
        <dbReference type="EMBL" id="KIP07881.1"/>
    </source>
</evidence>
<keyword evidence="1" id="KW-0489">Methyltransferase</keyword>
<protein>
    <recommendedName>
        <fullName evidence="4">Methyltransferase domain-containing protein</fullName>
    </recommendedName>
</protein>
<evidence type="ECO:0000313" key="6">
    <source>
        <dbReference type="Proteomes" id="UP000053257"/>
    </source>
</evidence>